<dbReference type="EMBL" id="CAOQHR010000001">
    <property type="protein sequence ID" value="CAI6257619.1"/>
    <property type="molecule type" value="Genomic_DNA"/>
</dbReference>
<dbReference type="SFLD" id="SFLDG01070">
    <property type="entry name" value="PLP-dependent"/>
    <property type="match status" value="1"/>
</dbReference>
<dbReference type="InterPro" id="IPR007197">
    <property type="entry name" value="rSAM"/>
</dbReference>
<dbReference type="GO" id="GO:0051539">
    <property type="term" value="F:4 iron, 4 sulfur cluster binding"/>
    <property type="evidence" value="ECO:0007669"/>
    <property type="project" value="UniProtKB-KW"/>
</dbReference>
<reference evidence="9" key="1">
    <citation type="submission" date="2023-01" db="EMBL/GenBank/DDBJ databases">
        <authorList>
            <person name="Van Ghelder C."/>
            <person name="Rancurel C."/>
        </authorList>
    </citation>
    <scope>NUCLEOTIDE SEQUENCE</scope>
    <source>
        <strain evidence="9">CNCM I-4278</strain>
    </source>
</reference>
<dbReference type="NCBIfam" id="TIGR00238">
    <property type="entry name" value="KamA family radical SAM protein"/>
    <property type="match status" value="1"/>
</dbReference>
<dbReference type="GO" id="GO:0046872">
    <property type="term" value="F:metal ion binding"/>
    <property type="evidence" value="ECO:0007669"/>
    <property type="project" value="UniProtKB-KW"/>
</dbReference>
<dbReference type="InterPro" id="IPR058240">
    <property type="entry name" value="rSAM_sf"/>
</dbReference>
<keyword evidence="2" id="KW-0004">4Fe-4S</keyword>
<keyword evidence="6" id="KW-0408">Iron</keyword>
<evidence type="ECO:0008006" key="11">
    <source>
        <dbReference type="Google" id="ProtNLM"/>
    </source>
</evidence>
<evidence type="ECO:0000256" key="7">
    <source>
        <dbReference type="ARBA" id="ARBA00023014"/>
    </source>
</evidence>
<dbReference type="GO" id="GO:0003824">
    <property type="term" value="F:catalytic activity"/>
    <property type="evidence" value="ECO:0007669"/>
    <property type="project" value="InterPro"/>
</dbReference>
<evidence type="ECO:0000256" key="5">
    <source>
        <dbReference type="ARBA" id="ARBA00022898"/>
    </source>
</evidence>
<dbReference type="SFLD" id="SFLDS00029">
    <property type="entry name" value="Radical_SAM"/>
    <property type="match status" value="1"/>
</dbReference>
<comment type="cofactor">
    <cofactor evidence="1">
        <name>pyridoxal 5'-phosphate</name>
        <dbReference type="ChEBI" id="CHEBI:597326"/>
    </cofactor>
</comment>
<keyword evidence="4" id="KW-0479">Metal-binding</keyword>
<evidence type="ECO:0000313" key="9">
    <source>
        <dbReference type="EMBL" id="CAI6257619.1"/>
    </source>
</evidence>
<dbReference type="PANTHER" id="PTHR30538">
    <property type="entry name" value="LYSINE 2,3-AMINOMUTASE-RELATED"/>
    <property type="match status" value="1"/>
</dbReference>
<dbReference type="Proteomes" id="UP001152607">
    <property type="component" value="Unassembled WGS sequence"/>
</dbReference>
<gene>
    <name evidence="9" type="ORF">PDIGIT_LOCUS1218</name>
</gene>
<evidence type="ECO:0000256" key="3">
    <source>
        <dbReference type="ARBA" id="ARBA00022691"/>
    </source>
</evidence>
<feature type="region of interest" description="Disordered" evidence="8">
    <location>
        <begin position="446"/>
        <end position="540"/>
    </location>
</feature>
<evidence type="ECO:0000256" key="6">
    <source>
        <dbReference type="ARBA" id="ARBA00023004"/>
    </source>
</evidence>
<name>A0A9W4U381_9PLEO</name>
<organism evidence="9 10">
    <name type="scientific">Periconia digitata</name>
    <dbReference type="NCBI Taxonomy" id="1303443"/>
    <lineage>
        <taxon>Eukaryota</taxon>
        <taxon>Fungi</taxon>
        <taxon>Dikarya</taxon>
        <taxon>Ascomycota</taxon>
        <taxon>Pezizomycotina</taxon>
        <taxon>Dothideomycetes</taxon>
        <taxon>Pleosporomycetidae</taxon>
        <taxon>Pleosporales</taxon>
        <taxon>Massarineae</taxon>
        <taxon>Periconiaceae</taxon>
        <taxon>Periconia</taxon>
    </lineage>
</organism>
<accession>A0A9W4U381</accession>
<comment type="caution">
    <text evidence="9">The sequence shown here is derived from an EMBL/GenBank/DDBJ whole genome shotgun (WGS) entry which is preliminary data.</text>
</comment>
<dbReference type="InterPro" id="IPR013785">
    <property type="entry name" value="Aldolase_TIM"/>
</dbReference>
<protein>
    <recommendedName>
        <fullName evidence="11">Kama family protein</fullName>
    </recommendedName>
</protein>
<evidence type="ECO:0000256" key="8">
    <source>
        <dbReference type="SAM" id="MobiDB-lite"/>
    </source>
</evidence>
<dbReference type="CDD" id="cd01335">
    <property type="entry name" value="Radical_SAM"/>
    <property type="match status" value="1"/>
</dbReference>
<feature type="compositionally biased region" description="Basic and acidic residues" evidence="8">
    <location>
        <begin position="447"/>
        <end position="476"/>
    </location>
</feature>
<keyword evidence="10" id="KW-1185">Reference proteome</keyword>
<evidence type="ECO:0000256" key="4">
    <source>
        <dbReference type="ARBA" id="ARBA00022723"/>
    </source>
</evidence>
<keyword evidence="3" id="KW-0949">S-adenosyl-L-methionine</keyword>
<dbReference type="PANTHER" id="PTHR30538:SF0">
    <property type="entry name" value="L-LYSINE 2,3-AMINOMUTASE AQ_1632-RELATED"/>
    <property type="match status" value="1"/>
</dbReference>
<dbReference type="SUPFAM" id="SSF102114">
    <property type="entry name" value="Radical SAM enzymes"/>
    <property type="match status" value="1"/>
</dbReference>
<evidence type="ECO:0000256" key="2">
    <source>
        <dbReference type="ARBA" id="ARBA00022485"/>
    </source>
</evidence>
<dbReference type="InterPro" id="IPR003739">
    <property type="entry name" value="Lys_aminomutase/Glu_NH3_mut"/>
</dbReference>
<evidence type="ECO:0000313" key="10">
    <source>
        <dbReference type="Proteomes" id="UP001152607"/>
    </source>
</evidence>
<dbReference type="OrthoDB" id="5396721at2759"/>
<sequence length="540" mass="61055">MASLRSVQARISTRIMLVQRVPYFRAQSTMTTPLGRKVEPYWNHIPDYKDVPAKIFMDHQWQAFNSIHKAPRLVQFLEKVLPETLNTSASSSQIATKSEFIEDALEGLRIAPMNIRITPHLLSLIDWNNPVDDPIRRQFLPSKSGTIPDHSSLTLDSLHEEEDSPVPGLVHRYPGRALFLATSICPVYCRFCTRAYAVGGNTPTVEKKPQKPSRQRWEDVLSYIEREESIEDIVLSGGDCYYLAPENLHYLGSRLLEIPHIKRFRIASKGLAVSPGRIQEDDPWTSALISLSRKGREIGKQVCWHTHFNHPKEITWITELAAQLLFKHGVIVRNQSVLLRGVNDTPEIMTKLIRNLAAINIQPYYVYQCDLVRGIEDLRTPLSTILDLEEKIRGTVSGFMMPSFVVDLPGGGGKRIAHTKKSYDKDTGVSTWEAPGLDDKKRRKTYYYHDPHPSSIKAEDKTFQHSKPEESDRPLPRPENYSNIDKKQPKPFDPAIDAPPMEKSFPGISQPSVADHGINARMPYPAIQQDEAPMAAAGAS</sequence>
<evidence type="ECO:0000256" key="1">
    <source>
        <dbReference type="ARBA" id="ARBA00001933"/>
    </source>
</evidence>
<dbReference type="Gene3D" id="3.20.20.70">
    <property type="entry name" value="Aldolase class I"/>
    <property type="match status" value="1"/>
</dbReference>
<proteinExistence type="predicted"/>
<dbReference type="AlphaFoldDB" id="A0A9W4U381"/>
<keyword evidence="7" id="KW-0411">Iron-sulfur</keyword>
<keyword evidence="5" id="KW-0663">Pyridoxal phosphate</keyword>